<dbReference type="Gene3D" id="3.30.559.10">
    <property type="entry name" value="Chloramphenicol acetyltransferase-like domain"/>
    <property type="match status" value="1"/>
</dbReference>
<dbReference type="Proteomes" id="UP001595851">
    <property type="component" value="Unassembled WGS sequence"/>
</dbReference>
<keyword evidence="3" id="KW-1185">Reference proteome</keyword>
<dbReference type="RefSeq" id="WP_379535683.1">
    <property type="nucleotide sequence ID" value="NZ_JBHSBI010000051.1"/>
</dbReference>
<accession>A0ABV8GU74</accession>
<dbReference type="Pfam" id="PF03007">
    <property type="entry name" value="WS_DGAT_cat"/>
    <property type="match status" value="1"/>
</dbReference>
<protein>
    <submittedName>
        <fullName evidence="2">Wax ester/triacylglycerol synthase domain-containing protein</fullName>
    </submittedName>
</protein>
<evidence type="ECO:0000313" key="2">
    <source>
        <dbReference type="EMBL" id="MFC4015882.1"/>
    </source>
</evidence>
<dbReference type="EMBL" id="JBHSBI010000051">
    <property type="protein sequence ID" value="MFC4015882.1"/>
    <property type="molecule type" value="Genomic_DNA"/>
</dbReference>
<proteinExistence type="predicted"/>
<dbReference type="InterPro" id="IPR023213">
    <property type="entry name" value="CAT-like_dom_sf"/>
</dbReference>
<dbReference type="InterPro" id="IPR004255">
    <property type="entry name" value="O-acyltransferase_WSD1_N"/>
</dbReference>
<gene>
    <name evidence="2" type="ORF">ACFOY2_52335</name>
</gene>
<dbReference type="SUPFAM" id="SSF52777">
    <property type="entry name" value="CoA-dependent acyltransferases"/>
    <property type="match status" value="1"/>
</dbReference>
<name>A0ABV8GU74_9ACTN</name>
<evidence type="ECO:0000313" key="3">
    <source>
        <dbReference type="Proteomes" id="UP001595851"/>
    </source>
</evidence>
<evidence type="ECO:0000259" key="1">
    <source>
        <dbReference type="Pfam" id="PF03007"/>
    </source>
</evidence>
<feature type="domain" description="O-acyltransferase WSD1-like N-terminal" evidence="1">
    <location>
        <begin position="53"/>
        <end position="161"/>
    </location>
</feature>
<sequence>MTCAVPLAYLDQIMWYGGERMERPSQIVTGCAAVMPGPAPDRERLRRFLAEGAVRAPVLTYRLARTRWEPDPAFDPDQHLGYVRAQAGRTLDDALLDLWEQPLPRERPLWDLQVLHGHRDDEHVLCYRSHHAFQDGVSVLMCLQALMNGRTLPAPKPWPSPPAWSALTSTWHVLWSLAQLARPQPRWRPARGRTAPPATLRRVTALPAAHYRRIAAATGAGSTQVDLAVLAGALRTWQPQYWNPPLSRLHRRGLTVGVPISLHRRGHPDGLGNHVGAVPVTLPCAEPSPARRLRLIMAQFTPERVACAVRRQAGVPTLPRALLPLAWACVRRRFDNVPTFTFMPGSSVLPPEARDGFALLPRPSFMSMAVQFTHLRDTVNVVSVLDAGIPRAEDVPHLLRAAFEDLRDAV</sequence>
<reference evidence="3" key="1">
    <citation type="journal article" date="2019" name="Int. J. Syst. Evol. Microbiol.">
        <title>The Global Catalogue of Microorganisms (GCM) 10K type strain sequencing project: providing services to taxonomists for standard genome sequencing and annotation.</title>
        <authorList>
            <consortium name="The Broad Institute Genomics Platform"/>
            <consortium name="The Broad Institute Genome Sequencing Center for Infectious Disease"/>
            <person name="Wu L."/>
            <person name="Ma J."/>
        </authorList>
    </citation>
    <scope>NUCLEOTIDE SEQUENCE [LARGE SCALE GENOMIC DNA]</scope>
    <source>
        <strain evidence="3">TBRC 1276</strain>
    </source>
</reference>
<organism evidence="2 3">
    <name type="scientific">Nonomuraea purpurea</name>
    <dbReference type="NCBI Taxonomy" id="1849276"/>
    <lineage>
        <taxon>Bacteria</taxon>
        <taxon>Bacillati</taxon>
        <taxon>Actinomycetota</taxon>
        <taxon>Actinomycetes</taxon>
        <taxon>Streptosporangiales</taxon>
        <taxon>Streptosporangiaceae</taxon>
        <taxon>Nonomuraea</taxon>
    </lineage>
</organism>
<comment type="caution">
    <text evidence="2">The sequence shown here is derived from an EMBL/GenBank/DDBJ whole genome shotgun (WGS) entry which is preliminary data.</text>
</comment>